<gene>
    <name evidence="1" type="ORF">ICL16_06545</name>
</gene>
<name>A0A8J6XF70_9CYAN</name>
<evidence type="ECO:0000313" key="2">
    <source>
        <dbReference type="Proteomes" id="UP000629098"/>
    </source>
</evidence>
<dbReference type="RefSeq" id="WP_190826055.1">
    <property type="nucleotide sequence ID" value="NZ_CAWPPI010000028.1"/>
</dbReference>
<keyword evidence="2" id="KW-1185">Reference proteome</keyword>
<protein>
    <submittedName>
        <fullName evidence="1">Uncharacterized protein</fullName>
    </submittedName>
</protein>
<proteinExistence type="predicted"/>
<organism evidence="1 2">
    <name type="scientific">Iningainema tapete BLCC-T55</name>
    <dbReference type="NCBI Taxonomy" id="2748662"/>
    <lineage>
        <taxon>Bacteria</taxon>
        <taxon>Bacillati</taxon>
        <taxon>Cyanobacteriota</taxon>
        <taxon>Cyanophyceae</taxon>
        <taxon>Nostocales</taxon>
        <taxon>Scytonemataceae</taxon>
        <taxon>Iningainema tapete</taxon>
    </lineage>
</organism>
<reference evidence="1" key="1">
    <citation type="submission" date="2020-09" db="EMBL/GenBank/DDBJ databases">
        <title>Iningainema tapete sp. nov. (Scytonemataceae, Cyanobacteria) from greenhouses in central Florida (USA) produces two types of nodularin with biosynthetic potential for microcystin-LR and anabaenopeptins.</title>
        <authorList>
            <person name="Berthold D.E."/>
            <person name="Lefler F.W."/>
            <person name="Huang I.-S."/>
            <person name="Abdulla H."/>
            <person name="Zimba P.V."/>
            <person name="Laughinghouse H.D. IV."/>
        </authorList>
    </citation>
    <scope>NUCLEOTIDE SEQUENCE</scope>
    <source>
        <strain evidence="1">BLCCT55</strain>
    </source>
</reference>
<dbReference type="Proteomes" id="UP000629098">
    <property type="component" value="Unassembled WGS sequence"/>
</dbReference>
<accession>A0A8J6XF70</accession>
<comment type="caution">
    <text evidence="1">The sequence shown here is derived from an EMBL/GenBank/DDBJ whole genome shotgun (WGS) entry which is preliminary data.</text>
</comment>
<evidence type="ECO:0000313" key="1">
    <source>
        <dbReference type="EMBL" id="MBD2771760.1"/>
    </source>
</evidence>
<dbReference type="EMBL" id="JACXAE010000028">
    <property type="protein sequence ID" value="MBD2771760.1"/>
    <property type="molecule type" value="Genomic_DNA"/>
</dbReference>
<sequence>MLRATLERIFSAEKLDELFEANRKKQYTQELLFSTVVAIMSLVVCNIRPSISAAYKAFSQQIGVSRVAFYSKINGIEPQVSQTLVRYSSEQLAPIIEELGVKQPEILPGFRVKIIDGNNLGATQHRLSVLRDVAGGPLPGKSLVVLDPILMLAIDEFPCEDAYTNERALFDEVLSTVEARDVWVGDSPSETLRERNFCTCKFLVGIAQKKAYFIIRKHASMPDEVLSELTEVGDSPTGKVFEQSVMIEFEGELIKSRCVVVYCSLFPLTSSPSQLSVHILPSPETLSLSSFQPSIQLLRNM</sequence>
<dbReference type="AlphaFoldDB" id="A0A8J6XF70"/>